<sequence>MTLLLVAGYENVIEDKDFLIKGIKHDSAVAGKWQGKDFVLTVKVNSGNYRLDLKVMLKDDKRFVNGNAKKVKSCQSERGKVLDFPSCKANKTRPLTSGTCKPRPPMIIYKAYAACKSYALAALNWWMTGPKRLSNALESTYNGSIWLGSKGYSGVAFAMEWTAIKVTSLAHKAYGGLAVALEWSWVQLKSFAHVAWRVAKWMVYWTWYGFAGLAKVIWHVLRWIGTGIWIPIAWIGNALSSFYNFFLKPHVTHIEDFVASLSTPQRIILVSVMGNAVFFILWMIGALLDYRRKR</sequence>
<dbReference type="EMBL" id="JARQWQ010000070">
    <property type="protein sequence ID" value="KAK2554473.1"/>
    <property type="molecule type" value="Genomic_DNA"/>
</dbReference>
<feature type="transmembrane region" description="Helical" evidence="1">
    <location>
        <begin position="267"/>
        <end position="288"/>
    </location>
</feature>
<name>A0AAD9Q4G4_ACRCE</name>
<feature type="transmembrane region" description="Helical" evidence="1">
    <location>
        <begin position="201"/>
        <end position="221"/>
    </location>
</feature>
<reference evidence="2" key="1">
    <citation type="journal article" date="2023" name="G3 (Bethesda)">
        <title>Whole genome assembly and annotation of the endangered Caribbean coral Acropora cervicornis.</title>
        <authorList>
            <person name="Selwyn J.D."/>
            <person name="Vollmer S.V."/>
        </authorList>
    </citation>
    <scope>NUCLEOTIDE SEQUENCE</scope>
    <source>
        <strain evidence="2">K2</strain>
    </source>
</reference>
<proteinExistence type="predicted"/>
<gene>
    <name evidence="2" type="ORF">P5673_024191</name>
</gene>
<protein>
    <submittedName>
        <fullName evidence="2">Uncharacterized protein</fullName>
    </submittedName>
</protein>
<evidence type="ECO:0000256" key="1">
    <source>
        <dbReference type="SAM" id="Phobius"/>
    </source>
</evidence>
<organism evidence="2 3">
    <name type="scientific">Acropora cervicornis</name>
    <name type="common">Staghorn coral</name>
    <dbReference type="NCBI Taxonomy" id="6130"/>
    <lineage>
        <taxon>Eukaryota</taxon>
        <taxon>Metazoa</taxon>
        <taxon>Cnidaria</taxon>
        <taxon>Anthozoa</taxon>
        <taxon>Hexacorallia</taxon>
        <taxon>Scleractinia</taxon>
        <taxon>Astrocoeniina</taxon>
        <taxon>Acroporidae</taxon>
        <taxon>Acropora</taxon>
    </lineage>
</organism>
<evidence type="ECO:0000313" key="3">
    <source>
        <dbReference type="Proteomes" id="UP001249851"/>
    </source>
</evidence>
<comment type="caution">
    <text evidence="2">The sequence shown here is derived from an EMBL/GenBank/DDBJ whole genome shotgun (WGS) entry which is preliminary data.</text>
</comment>
<keyword evidence="1" id="KW-0812">Transmembrane</keyword>
<keyword evidence="3" id="KW-1185">Reference proteome</keyword>
<keyword evidence="1" id="KW-0472">Membrane</keyword>
<dbReference type="AlphaFoldDB" id="A0AAD9Q4G4"/>
<reference evidence="2" key="2">
    <citation type="journal article" date="2023" name="Science">
        <title>Genomic signatures of disease resistance in endangered staghorn corals.</title>
        <authorList>
            <person name="Vollmer S.V."/>
            <person name="Selwyn J.D."/>
            <person name="Despard B.A."/>
            <person name="Roesel C.L."/>
        </authorList>
    </citation>
    <scope>NUCLEOTIDE SEQUENCE</scope>
    <source>
        <strain evidence="2">K2</strain>
    </source>
</reference>
<dbReference type="Proteomes" id="UP001249851">
    <property type="component" value="Unassembled WGS sequence"/>
</dbReference>
<feature type="transmembrane region" description="Helical" evidence="1">
    <location>
        <begin position="228"/>
        <end position="247"/>
    </location>
</feature>
<evidence type="ECO:0000313" key="2">
    <source>
        <dbReference type="EMBL" id="KAK2554473.1"/>
    </source>
</evidence>
<keyword evidence="1" id="KW-1133">Transmembrane helix</keyword>
<accession>A0AAD9Q4G4</accession>